<evidence type="ECO:0008006" key="3">
    <source>
        <dbReference type="Google" id="ProtNLM"/>
    </source>
</evidence>
<dbReference type="AlphaFoldDB" id="A0A8J2UGX1"/>
<name>A0A8J2UGX1_9BACT</name>
<gene>
    <name evidence="1" type="ORF">GCM10011511_45420</name>
</gene>
<dbReference type="EMBL" id="BMJC01000005">
    <property type="protein sequence ID" value="GGB16516.1"/>
    <property type="molecule type" value="Genomic_DNA"/>
</dbReference>
<dbReference type="Proteomes" id="UP000607559">
    <property type="component" value="Unassembled WGS sequence"/>
</dbReference>
<evidence type="ECO:0000313" key="2">
    <source>
        <dbReference type="Proteomes" id="UP000607559"/>
    </source>
</evidence>
<reference evidence="1" key="1">
    <citation type="journal article" date="2014" name="Int. J. Syst. Evol. Microbiol.">
        <title>Complete genome sequence of Corynebacterium casei LMG S-19264T (=DSM 44701T), isolated from a smear-ripened cheese.</title>
        <authorList>
            <consortium name="US DOE Joint Genome Institute (JGI-PGF)"/>
            <person name="Walter F."/>
            <person name="Albersmeier A."/>
            <person name="Kalinowski J."/>
            <person name="Ruckert C."/>
        </authorList>
    </citation>
    <scope>NUCLEOTIDE SEQUENCE</scope>
    <source>
        <strain evidence="1">CGMCC 1.15448</strain>
    </source>
</reference>
<protein>
    <recommendedName>
        <fullName evidence="3">DUF707 domain-containing protein</fullName>
    </recommendedName>
</protein>
<dbReference type="RefSeq" id="WP_188936145.1">
    <property type="nucleotide sequence ID" value="NZ_BMJC01000005.1"/>
</dbReference>
<sequence>MATRNIIIAPCGNKSYLFQESWLREKGKKDFDVCLLFYHEQINNPTLYEGVEYFYHLKGFKYFMLNEVLTKIRPEWLDQYDYFYFLDDDIDIDTMQINRLFALSRAFRTSISCASLSKDSFCSWPIFRQKPNSFCRFVGQIEVMAPLFSSEALRLCLPSFTGNRSSWGIDSVWSKMLGYPKDQLIVFDEVVMRHTLPVGGGELYTKIQVDPHKDWEAVVAKFDARKQNYVEYGRLQRVNEKHSRVLFLLYRMRGVWVRIERAWRDYDLWSRIRRRLRPARS</sequence>
<reference evidence="1" key="2">
    <citation type="submission" date="2020-09" db="EMBL/GenBank/DDBJ databases">
        <authorList>
            <person name="Sun Q."/>
            <person name="Zhou Y."/>
        </authorList>
    </citation>
    <scope>NUCLEOTIDE SEQUENCE</scope>
    <source>
        <strain evidence="1">CGMCC 1.15448</strain>
    </source>
</reference>
<proteinExistence type="predicted"/>
<accession>A0A8J2UGX1</accession>
<organism evidence="1 2">
    <name type="scientific">Puia dinghuensis</name>
    <dbReference type="NCBI Taxonomy" id="1792502"/>
    <lineage>
        <taxon>Bacteria</taxon>
        <taxon>Pseudomonadati</taxon>
        <taxon>Bacteroidota</taxon>
        <taxon>Chitinophagia</taxon>
        <taxon>Chitinophagales</taxon>
        <taxon>Chitinophagaceae</taxon>
        <taxon>Puia</taxon>
    </lineage>
</organism>
<evidence type="ECO:0000313" key="1">
    <source>
        <dbReference type="EMBL" id="GGB16516.1"/>
    </source>
</evidence>
<comment type="caution">
    <text evidence="1">The sequence shown here is derived from an EMBL/GenBank/DDBJ whole genome shotgun (WGS) entry which is preliminary data.</text>
</comment>
<keyword evidence="2" id="KW-1185">Reference proteome</keyword>